<evidence type="ECO:0000313" key="2">
    <source>
        <dbReference type="Proteomes" id="UP000077755"/>
    </source>
</evidence>
<dbReference type="PANTHER" id="PTHR47169:SF2">
    <property type="entry name" value="OS01G0541250 PROTEIN"/>
    <property type="match status" value="1"/>
</dbReference>
<dbReference type="GO" id="GO:0003676">
    <property type="term" value="F:nucleic acid binding"/>
    <property type="evidence" value="ECO:0007669"/>
    <property type="project" value="InterPro"/>
</dbReference>
<proteinExistence type="predicted"/>
<accession>A0AAF0XNL9</accession>
<name>A0AAF0XNL9_DAUCS</name>
<dbReference type="Proteomes" id="UP000077755">
    <property type="component" value="Chromosome 8"/>
</dbReference>
<sequence length="384" mass="44717">MRTVQRIWKRARETSINGMADVSHLKAKNCGRKRVQVDLEQLKTVPLSKRTTIRSTAYAIKVSKSTLHRCFKDGKIRRNSNSIKPLLTNKNKENRVEFCLSMLDANSFPNNPRFVSMENMIHIDEKWFYLTKKKETYYLFTDEEYRTCKSKNFVIKVMFLAAVARPRFDIHGKEIFSGKIRIYPFVTREPARRSSVNRAAGTLETKAMTSVGRDIIRSYMIDKVLPDIRAKWPYGNRVTIYIQQDNARTHLDPNDAQFCQAASQYGFDIRLMCQPSNSPDLNILDLGFFNAIQSLRYKESPKTIDELIDAVERSYQAYPPRILNRIFCTLQTCMIEILKGRGFNKYSIPHIKKNILERQDRLPKQMRCDAQLIQSVILWLSSSS</sequence>
<evidence type="ECO:0000313" key="1">
    <source>
        <dbReference type="EMBL" id="WOH11411.1"/>
    </source>
</evidence>
<organism evidence="1 2">
    <name type="scientific">Daucus carota subsp. sativus</name>
    <name type="common">Carrot</name>
    <dbReference type="NCBI Taxonomy" id="79200"/>
    <lineage>
        <taxon>Eukaryota</taxon>
        <taxon>Viridiplantae</taxon>
        <taxon>Streptophyta</taxon>
        <taxon>Embryophyta</taxon>
        <taxon>Tracheophyta</taxon>
        <taxon>Spermatophyta</taxon>
        <taxon>Magnoliopsida</taxon>
        <taxon>eudicotyledons</taxon>
        <taxon>Gunneridae</taxon>
        <taxon>Pentapetalae</taxon>
        <taxon>asterids</taxon>
        <taxon>campanulids</taxon>
        <taxon>Apiales</taxon>
        <taxon>Apiaceae</taxon>
        <taxon>Apioideae</taxon>
        <taxon>Scandiceae</taxon>
        <taxon>Daucinae</taxon>
        <taxon>Daucus</taxon>
        <taxon>Daucus sect. Daucus</taxon>
    </lineage>
</organism>
<evidence type="ECO:0008006" key="3">
    <source>
        <dbReference type="Google" id="ProtNLM"/>
    </source>
</evidence>
<keyword evidence="2" id="KW-1185">Reference proteome</keyword>
<protein>
    <recommendedName>
        <fullName evidence="3">Transposase Tc1-like domain-containing protein</fullName>
    </recommendedName>
</protein>
<dbReference type="EMBL" id="CP093350">
    <property type="protein sequence ID" value="WOH11411.1"/>
    <property type="molecule type" value="Genomic_DNA"/>
</dbReference>
<reference evidence="1" key="2">
    <citation type="submission" date="2022-03" db="EMBL/GenBank/DDBJ databases">
        <title>Draft title - Genomic analysis of global carrot germplasm unveils the trajectory of domestication and the origin of high carotenoid orange carrot.</title>
        <authorList>
            <person name="Iorizzo M."/>
            <person name="Ellison S."/>
            <person name="Senalik D."/>
            <person name="Macko-Podgorni A."/>
            <person name="Grzebelus D."/>
            <person name="Bostan H."/>
            <person name="Rolling W."/>
            <person name="Curaba J."/>
            <person name="Simon P."/>
        </authorList>
    </citation>
    <scope>NUCLEOTIDE SEQUENCE</scope>
    <source>
        <tissue evidence="1">Leaf</tissue>
    </source>
</reference>
<dbReference type="AlphaFoldDB" id="A0AAF0XNL9"/>
<reference evidence="1" key="1">
    <citation type="journal article" date="2016" name="Nat. Genet.">
        <title>A high-quality carrot genome assembly provides new insights into carotenoid accumulation and asterid genome evolution.</title>
        <authorList>
            <person name="Iorizzo M."/>
            <person name="Ellison S."/>
            <person name="Senalik D."/>
            <person name="Zeng P."/>
            <person name="Satapoomin P."/>
            <person name="Huang J."/>
            <person name="Bowman M."/>
            <person name="Iovene M."/>
            <person name="Sanseverino W."/>
            <person name="Cavagnaro P."/>
            <person name="Yildiz M."/>
            <person name="Macko-Podgorni A."/>
            <person name="Moranska E."/>
            <person name="Grzebelus E."/>
            <person name="Grzebelus D."/>
            <person name="Ashrafi H."/>
            <person name="Zheng Z."/>
            <person name="Cheng S."/>
            <person name="Spooner D."/>
            <person name="Van Deynze A."/>
            <person name="Simon P."/>
        </authorList>
    </citation>
    <scope>NUCLEOTIDE SEQUENCE</scope>
    <source>
        <tissue evidence="1">Leaf</tissue>
    </source>
</reference>
<gene>
    <name evidence="1" type="ORF">DCAR_0830897</name>
</gene>
<dbReference type="Gene3D" id="3.30.420.10">
    <property type="entry name" value="Ribonuclease H-like superfamily/Ribonuclease H"/>
    <property type="match status" value="1"/>
</dbReference>
<dbReference type="InterPro" id="IPR036397">
    <property type="entry name" value="RNaseH_sf"/>
</dbReference>
<dbReference type="PANTHER" id="PTHR47169">
    <property type="entry name" value="OS01G0541250 PROTEIN"/>
    <property type="match status" value="1"/>
</dbReference>